<gene>
    <name evidence="1" type="ORF">DMO17_11000</name>
</gene>
<evidence type="ECO:0008006" key="3">
    <source>
        <dbReference type="Google" id="ProtNLM"/>
    </source>
</evidence>
<comment type="caution">
    <text evidence="1">The sequence shown here is derived from an EMBL/GenBank/DDBJ whole genome shotgun (WGS) entry which is preliminary data.</text>
</comment>
<dbReference type="AlphaFoldDB" id="A0A2V4KW37"/>
<dbReference type="Proteomes" id="UP000248146">
    <property type="component" value="Unassembled WGS sequence"/>
</dbReference>
<dbReference type="OrthoDB" id="1188699at2"/>
<evidence type="ECO:0000313" key="2">
    <source>
        <dbReference type="Proteomes" id="UP000248146"/>
    </source>
</evidence>
<organism evidence="1 2">
    <name type="scientific">Aquipseudomonas alcaligenes</name>
    <name type="common">Pseudomonas alcaligenes</name>
    <dbReference type="NCBI Taxonomy" id="43263"/>
    <lineage>
        <taxon>Bacteria</taxon>
        <taxon>Pseudomonadati</taxon>
        <taxon>Pseudomonadota</taxon>
        <taxon>Gammaproteobacteria</taxon>
        <taxon>Pseudomonadales</taxon>
        <taxon>Pseudomonadaceae</taxon>
        <taxon>Aquipseudomonas</taxon>
    </lineage>
</organism>
<sequence length="208" mass="23351">MEPMTLKEELAAFYRRCGFSDTADRQACTVPVYTGCLLVPLPNIETRHIYLKYHDLHHITTGYSTGRIGEGEVSAWELGTGSMLNSPLLGTMNLIALSTGLVLEPKRMWRAFRRGCRSRNLYPLAMREKIDADHWADLPALRQALLESRRDPLPLALRATEFATYAALAMLIHVLIAIPALCTRVVTDIGLGHSFIQAVKPTRRTDLY</sequence>
<evidence type="ECO:0000313" key="1">
    <source>
        <dbReference type="EMBL" id="PYC24589.1"/>
    </source>
</evidence>
<reference evidence="1 2" key="1">
    <citation type="submission" date="2018-06" db="EMBL/GenBank/DDBJ databases">
        <title>Pseudomonas diversity within urban Lake Michigan freshwaters.</title>
        <authorList>
            <person name="Batrich M."/>
            <person name="Hatzopoulos T."/>
            <person name="Putonti C."/>
        </authorList>
    </citation>
    <scope>NUCLEOTIDE SEQUENCE [LARGE SCALE GENOMIC DNA]</scope>
    <source>
        <strain evidence="1 2">MB-090714</strain>
    </source>
</reference>
<dbReference type="EMBL" id="QJRX01000005">
    <property type="protein sequence ID" value="PYC24589.1"/>
    <property type="molecule type" value="Genomic_DNA"/>
</dbReference>
<accession>A0A2V4KW37</accession>
<protein>
    <recommendedName>
        <fullName evidence="3">Coenzyme Q (Ubiquinone) biosynthesis protein Coq4</fullName>
    </recommendedName>
</protein>
<name>A0A2V4KW37_AQUAC</name>
<proteinExistence type="predicted"/>